<feature type="domain" description="CzcB-like C-terminal circularly permuted SH3-like" evidence="8">
    <location>
        <begin position="299"/>
        <end position="359"/>
    </location>
</feature>
<comment type="similarity">
    <text evidence="1">Belongs to the membrane fusion protein (MFP) (TC 8.A.1) family.</text>
</comment>
<dbReference type="RefSeq" id="WP_183819627.1">
    <property type="nucleotide sequence ID" value="NZ_JACHOB010000007.1"/>
</dbReference>
<dbReference type="Pfam" id="PF25919">
    <property type="entry name" value="BSH_CusB"/>
    <property type="match status" value="1"/>
</dbReference>
<dbReference type="Gene3D" id="2.40.50.100">
    <property type="match status" value="1"/>
</dbReference>
<feature type="domain" description="CusB-like barrel-sandwich hybrid" evidence="6">
    <location>
        <begin position="103"/>
        <end position="214"/>
    </location>
</feature>
<dbReference type="Proteomes" id="UP000563524">
    <property type="component" value="Unassembled WGS sequence"/>
</dbReference>
<dbReference type="GO" id="GO:0046914">
    <property type="term" value="F:transition metal ion binding"/>
    <property type="evidence" value="ECO:0007669"/>
    <property type="project" value="TreeGrafter"/>
</dbReference>
<reference evidence="9 10" key="1">
    <citation type="submission" date="2020-08" db="EMBL/GenBank/DDBJ databases">
        <title>Genomic Encyclopedia of Type Strains, Phase IV (KMG-IV): sequencing the most valuable type-strain genomes for metagenomic binning, comparative biology and taxonomic classification.</title>
        <authorList>
            <person name="Goeker M."/>
        </authorList>
    </citation>
    <scope>NUCLEOTIDE SEQUENCE [LARGE SCALE GENOMIC DNA]</scope>
    <source>
        <strain evidence="9 10">DSM 102850</strain>
    </source>
</reference>
<dbReference type="Pfam" id="PF25954">
    <property type="entry name" value="Beta-barrel_RND_2"/>
    <property type="match status" value="1"/>
</dbReference>
<evidence type="ECO:0000256" key="3">
    <source>
        <dbReference type="SAM" id="MobiDB-lite"/>
    </source>
</evidence>
<evidence type="ECO:0000259" key="8">
    <source>
        <dbReference type="Pfam" id="PF25975"/>
    </source>
</evidence>
<evidence type="ECO:0000256" key="1">
    <source>
        <dbReference type="ARBA" id="ARBA00009477"/>
    </source>
</evidence>
<dbReference type="InterPro" id="IPR051909">
    <property type="entry name" value="MFP_Cation_Efflux"/>
</dbReference>
<feature type="signal peptide" evidence="4">
    <location>
        <begin position="1"/>
        <end position="19"/>
    </location>
</feature>
<name>A0A840I7E1_9PROT</name>
<dbReference type="FunFam" id="2.40.30.170:FF:000010">
    <property type="entry name" value="Efflux RND transporter periplasmic adaptor subunit"/>
    <property type="match status" value="1"/>
</dbReference>
<sequence length="560" mass="58449">MRTLLIVLAAFLSVSAAAAQETERWTCPMHPHYVSDEFGTCPICGMDLVPVDVEPDGTGEGYVSVSPEVIQTMGVVTAPAAVRDFGRIVRAYGTVTANERTETVVASRVEGWIEDLAVAAEGDAVEAGQLLYRLYSPDITAALADYRAARGARRTSAEARLRSLGVQSRAISTLAGAGAGDGVPVFAEAGGIVAELSVREGSYLRPGDPIMVIQDYATVWVTAAIEPGDLPEIEVGTPAVVTVQGFAGPIETVVDYVHPTVDPETRTGEARLVLDNAAGRLMPGAYADVAFAVDAAQRLAVPSEAVLRDGRGAHVVLALGEGRFAPRGVVTGLSALGLTEVTAGLSPGEQVVVSGQFLLDSEASLTEGLADYASPAAVVAGPDTPLSELPLDAEALAAVTHFPDAALYLHEALVDGYDVQPSFLAATVEVGDTLRARYAGTRLEPIIAASQAAVRRAQAATDAAGVQAALAALTDAQRPWLLQGAPARYDEAGLTLYRTGEGRLWLQEGGTPVNPYGEEAFTVVPWPDPMASPEPRDPVAPRAAPLERDADAEAPLRHAH</sequence>
<dbReference type="PANTHER" id="PTHR30097">
    <property type="entry name" value="CATION EFFLUX SYSTEM PROTEIN CUSB"/>
    <property type="match status" value="1"/>
</dbReference>
<evidence type="ECO:0000256" key="2">
    <source>
        <dbReference type="ARBA" id="ARBA00022448"/>
    </source>
</evidence>
<evidence type="ECO:0000313" key="9">
    <source>
        <dbReference type="EMBL" id="MBB4660245.1"/>
    </source>
</evidence>
<dbReference type="InterPro" id="IPR045800">
    <property type="entry name" value="HMBD"/>
</dbReference>
<dbReference type="EMBL" id="JACHOB010000007">
    <property type="protein sequence ID" value="MBB4660245.1"/>
    <property type="molecule type" value="Genomic_DNA"/>
</dbReference>
<evidence type="ECO:0000259" key="6">
    <source>
        <dbReference type="Pfam" id="PF25919"/>
    </source>
</evidence>
<dbReference type="GO" id="GO:0015679">
    <property type="term" value="P:plasma membrane copper ion transport"/>
    <property type="evidence" value="ECO:0007669"/>
    <property type="project" value="TreeGrafter"/>
</dbReference>
<keyword evidence="2" id="KW-0813">Transport</keyword>
<evidence type="ECO:0000256" key="4">
    <source>
        <dbReference type="SAM" id="SignalP"/>
    </source>
</evidence>
<dbReference type="InterPro" id="IPR058792">
    <property type="entry name" value="Beta-barrel_RND_2"/>
</dbReference>
<feature type="chain" id="PRO_5032799954" evidence="4">
    <location>
        <begin position="20"/>
        <end position="560"/>
    </location>
</feature>
<dbReference type="Pfam" id="PF19335">
    <property type="entry name" value="HMBD"/>
    <property type="match status" value="1"/>
</dbReference>
<dbReference type="GO" id="GO:0030288">
    <property type="term" value="C:outer membrane-bounded periplasmic space"/>
    <property type="evidence" value="ECO:0007669"/>
    <property type="project" value="TreeGrafter"/>
</dbReference>
<evidence type="ECO:0000259" key="7">
    <source>
        <dbReference type="Pfam" id="PF25954"/>
    </source>
</evidence>
<keyword evidence="10" id="KW-1185">Reference proteome</keyword>
<dbReference type="Pfam" id="PF25975">
    <property type="entry name" value="CzcB_C"/>
    <property type="match status" value="1"/>
</dbReference>
<feature type="region of interest" description="Disordered" evidence="3">
    <location>
        <begin position="527"/>
        <end position="560"/>
    </location>
</feature>
<dbReference type="PANTHER" id="PTHR30097:SF15">
    <property type="entry name" value="CATION EFFLUX SYSTEM PROTEIN CUSB"/>
    <property type="match status" value="1"/>
</dbReference>
<accession>A0A840I7E1</accession>
<keyword evidence="4" id="KW-0732">Signal</keyword>
<protein>
    <submittedName>
        <fullName evidence="9">Cu(I)/Ag(I) efflux system membrane fusion protein</fullName>
    </submittedName>
</protein>
<organism evidence="9 10">
    <name type="scientific">Parvularcula dongshanensis</name>
    <dbReference type="NCBI Taxonomy" id="1173995"/>
    <lineage>
        <taxon>Bacteria</taxon>
        <taxon>Pseudomonadati</taxon>
        <taxon>Pseudomonadota</taxon>
        <taxon>Alphaproteobacteria</taxon>
        <taxon>Parvularculales</taxon>
        <taxon>Parvularculaceae</taxon>
        <taxon>Parvularcula</taxon>
    </lineage>
</organism>
<feature type="compositionally biased region" description="Basic and acidic residues" evidence="3">
    <location>
        <begin position="534"/>
        <end position="560"/>
    </location>
</feature>
<comment type="caution">
    <text evidence="9">The sequence shown here is derived from an EMBL/GenBank/DDBJ whole genome shotgun (WGS) entry which is preliminary data.</text>
</comment>
<dbReference type="GO" id="GO:0060003">
    <property type="term" value="P:copper ion export"/>
    <property type="evidence" value="ECO:0007669"/>
    <property type="project" value="TreeGrafter"/>
</dbReference>
<feature type="domain" description="CusB-like beta-barrel" evidence="7">
    <location>
        <begin position="218"/>
        <end position="292"/>
    </location>
</feature>
<gene>
    <name evidence="9" type="ORF">GGQ59_002795</name>
</gene>
<dbReference type="InterPro" id="IPR058649">
    <property type="entry name" value="CzcB_C"/>
</dbReference>
<proteinExistence type="inferred from homology"/>
<dbReference type="AlphaFoldDB" id="A0A840I7E1"/>
<evidence type="ECO:0000259" key="5">
    <source>
        <dbReference type="Pfam" id="PF19335"/>
    </source>
</evidence>
<dbReference type="InterPro" id="IPR058790">
    <property type="entry name" value="BSH_CusB"/>
</dbReference>
<dbReference type="SUPFAM" id="SSF111369">
    <property type="entry name" value="HlyD-like secretion proteins"/>
    <property type="match status" value="1"/>
</dbReference>
<feature type="domain" description="Heavy metal binding" evidence="5">
    <location>
        <begin position="25"/>
        <end position="51"/>
    </location>
</feature>
<evidence type="ECO:0000313" key="10">
    <source>
        <dbReference type="Proteomes" id="UP000563524"/>
    </source>
</evidence>
<dbReference type="Gene3D" id="2.40.420.20">
    <property type="match status" value="1"/>
</dbReference>
<dbReference type="Gene3D" id="2.40.30.170">
    <property type="match status" value="1"/>
</dbReference>